<evidence type="ECO:0000313" key="3">
    <source>
        <dbReference type="Proteomes" id="UP000264071"/>
    </source>
</evidence>
<dbReference type="GO" id="GO:0032259">
    <property type="term" value="P:methylation"/>
    <property type="evidence" value="ECO:0007669"/>
    <property type="project" value="UniProtKB-KW"/>
</dbReference>
<evidence type="ECO:0000313" key="2">
    <source>
        <dbReference type="EMBL" id="HCT55740.1"/>
    </source>
</evidence>
<keyword evidence="2" id="KW-0808">Transferase</keyword>
<feature type="domain" description="Methyltransferase type 12" evidence="1">
    <location>
        <begin position="52"/>
        <end position="137"/>
    </location>
</feature>
<dbReference type="EMBL" id="DPIY01000001">
    <property type="protein sequence ID" value="HCT55740.1"/>
    <property type="molecule type" value="Genomic_DNA"/>
</dbReference>
<dbReference type="AlphaFoldDB" id="A0A3D4V3P3"/>
<comment type="caution">
    <text evidence="2">The sequence shown here is derived from an EMBL/GenBank/DDBJ whole genome shotgun (WGS) entry which is preliminary data.</text>
</comment>
<dbReference type="Proteomes" id="UP000264071">
    <property type="component" value="Unassembled WGS sequence"/>
</dbReference>
<dbReference type="CDD" id="cd02440">
    <property type="entry name" value="AdoMet_MTases"/>
    <property type="match status" value="1"/>
</dbReference>
<dbReference type="Gene3D" id="3.40.50.150">
    <property type="entry name" value="Vaccinia Virus protein VP39"/>
    <property type="match status" value="1"/>
</dbReference>
<dbReference type="InterPro" id="IPR013217">
    <property type="entry name" value="Methyltransf_12"/>
</dbReference>
<dbReference type="OMA" id="CQGVLPY"/>
<evidence type="ECO:0000259" key="1">
    <source>
        <dbReference type="Pfam" id="PF08242"/>
    </source>
</evidence>
<dbReference type="GO" id="GO:0008168">
    <property type="term" value="F:methyltransferase activity"/>
    <property type="evidence" value="ECO:0007669"/>
    <property type="project" value="UniProtKB-KW"/>
</dbReference>
<name>A0A3D4V3P3_9BACT</name>
<accession>A0A3D4V3P3</accession>
<protein>
    <submittedName>
        <fullName evidence="2">Class I SAM-dependent methyltransferase</fullName>
    </submittedName>
</protein>
<reference evidence="2 3" key="1">
    <citation type="journal article" date="2018" name="Nat. Biotechnol.">
        <title>A standardized bacterial taxonomy based on genome phylogeny substantially revises the tree of life.</title>
        <authorList>
            <person name="Parks D.H."/>
            <person name="Chuvochina M."/>
            <person name="Waite D.W."/>
            <person name="Rinke C."/>
            <person name="Skarshewski A."/>
            <person name="Chaumeil P.A."/>
            <person name="Hugenholtz P."/>
        </authorList>
    </citation>
    <scope>NUCLEOTIDE SEQUENCE [LARGE SCALE GENOMIC DNA]</scope>
    <source>
        <strain evidence="2">UBA8844</strain>
    </source>
</reference>
<dbReference type="SUPFAM" id="SSF53335">
    <property type="entry name" value="S-adenosyl-L-methionine-dependent methyltransferases"/>
    <property type="match status" value="1"/>
</dbReference>
<dbReference type="InterPro" id="IPR029063">
    <property type="entry name" value="SAM-dependent_MTases_sf"/>
</dbReference>
<gene>
    <name evidence="2" type="ORF">DGD08_00865</name>
</gene>
<organism evidence="2 3">
    <name type="scientific">Gemmatimonas aurantiaca</name>
    <dbReference type="NCBI Taxonomy" id="173480"/>
    <lineage>
        <taxon>Bacteria</taxon>
        <taxon>Pseudomonadati</taxon>
        <taxon>Gemmatimonadota</taxon>
        <taxon>Gemmatimonadia</taxon>
        <taxon>Gemmatimonadales</taxon>
        <taxon>Gemmatimonadaceae</taxon>
        <taxon>Gemmatimonas</taxon>
    </lineage>
</organism>
<keyword evidence="2" id="KW-0489">Methyltransferase</keyword>
<sequence>MDEAKRYDQAYFDKWYRHPKHRVKSPAELARQVAFVLGTAEFVLGRPVRSVLDVGCGEGQWRAALRAHRPRLHYDGVDPSAYAVERYGARRNLHLGGIESLDGLALRDQYDLVVCCGMLNYLSTAQLTDGLSQVARRVGGVAYLELFTREDRFEGDTEWPTPKPARWYRDAMQAAGLTAIGMQCYVLTRDVDRVSLLERS</sequence>
<proteinExistence type="predicted"/>
<dbReference type="Pfam" id="PF08242">
    <property type="entry name" value="Methyltransf_12"/>
    <property type="match status" value="1"/>
</dbReference>